<reference evidence="6 8" key="1">
    <citation type="submission" date="2017-12" db="EMBL/GenBank/DDBJ databases">
        <title>Complete Genome Sequence of Stenotrophomonas maltophilia CSM2.</title>
        <authorList>
            <person name="Castro-Jaimes S."/>
            <person name="Lopez-Leal G."/>
            <person name="Barberena Jonas C."/>
            <person name="Bustos P."/>
            <person name="Perez-Oseguera A."/>
            <person name="Cevallos M.A."/>
        </authorList>
    </citation>
    <scope>NUCLEOTIDE SEQUENCE [LARGE SCALE GENOMIC DNA]</scope>
    <source>
        <strain evidence="6 8">CSM2</strain>
    </source>
</reference>
<dbReference type="InterPro" id="IPR016032">
    <property type="entry name" value="Sig_transdc_resp-reg_C-effctor"/>
</dbReference>
<dbReference type="GO" id="GO:0000160">
    <property type="term" value="P:phosphorelay signal transduction system"/>
    <property type="evidence" value="ECO:0007669"/>
    <property type="project" value="InterPro"/>
</dbReference>
<keyword evidence="2 6" id="KW-0238">DNA-binding</keyword>
<dbReference type="CDD" id="cd06170">
    <property type="entry name" value="LuxR_C_like"/>
    <property type="match status" value="1"/>
</dbReference>
<dbReference type="SUPFAM" id="SSF52172">
    <property type="entry name" value="CheY-like"/>
    <property type="match status" value="1"/>
</dbReference>
<dbReference type="Pfam" id="PF00072">
    <property type="entry name" value="Response_reg"/>
    <property type="match status" value="1"/>
</dbReference>
<feature type="domain" description="HTH luxR-type" evidence="4">
    <location>
        <begin position="145"/>
        <end position="210"/>
    </location>
</feature>
<dbReference type="PROSITE" id="PS50043">
    <property type="entry name" value="HTH_LUXR_2"/>
    <property type="match status" value="1"/>
</dbReference>
<dbReference type="SMART" id="SM00448">
    <property type="entry name" value="REC"/>
    <property type="match status" value="1"/>
</dbReference>
<dbReference type="SUPFAM" id="SSF46894">
    <property type="entry name" value="C-terminal effector domain of the bipartite response regulators"/>
    <property type="match status" value="1"/>
</dbReference>
<dbReference type="GO" id="GO:0003677">
    <property type="term" value="F:DNA binding"/>
    <property type="evidence" value="ECO:0007669"/>
    <property type="project" value="UniProtKB-KW"/>
</dbReference>
<dbReference type="RefSeq" id="WP_014036089.1">
    <property type="nucleotide sequence ID" value="NZ_CP025298.1"/>
</dbReference>
<protein>
    <submittedName>
        <fullName evidence="6 7">Response regulator</fullName>
    </submittedName>
</protein>
<dbReference type="AlphaFoldDB" id="A0A0J8PUY2"/>
<dbReference type="Gene3D" id="3.40.50.2300">
    <property type="match status" value="1"/>
</dbReference>
<evidence type="ECO:0000259" key="5">
    <source>
        <dbReference type="PROSITE" id="PS50110"/>
    </source>
</evidence>
<evidence type="ECO:0000259" key="4">
    <source>
        <dbReference type="PROSITE" id="PS50043"/>
    </source>
</evidence>
<dbReference type="PANTHER" id="PTHR43214">
    <property type="entry name" value="TWO-COMPONENT RESPONSE REGULATOR"/>
    <property type="match status" value="1"/>
</dbReference>
<dbReference type="InterPro" id="IPR039420">
    <property type="entry name" value="WalR-like"/>
</dbReference>
<feature type="domain" description="Response regulatory" evidence="5">
    <location>
        <begin position="4"/>
        <end position="124"/>
    </location>
</feature>
<dbReference type="GeneID" id="93744139"/>
<dbReference type="PANTHER" id="PTHR43214:SF17">
    <property type="entry name" value="TRANSCRIPTIONAL REGULATORY PROTEIN RCSB"/>
    <property type="match status" value="1"/>
</dbReference>
<dbReference type="OrthoDB" id="4313922at2"/>
<dbReference type="CDD" id="cd17535">
    <property type="entry name" value="REC_NarL-like"/>
    <property type="match status" value="1"/>
</dbReference>
<dbReference type="SMART" id="SM00421">
    <property type="entry name" value="HTH_LUXR"/>
    <property type="match status" value="1"/>
</dbReference>
<dbReference type="InterPro" id="IPR011006">
    <property type="entry name" value="CheY-like_superfamily"/>
</dbReference>
<dbReference type="Pfam" id="PF00196">
    <property type="entry name" value="GerE"/>
    <property type="match status" value="1"/>
</dbReference>
<evidence type="ECO:0000313" key="6">
    <source>
        <dbReference type="EMBL" id="AUI06363.1"/>
    </source>
</evidence>
<dbReference type="InterPro" id="IPR058245">
    <property type="entry name" value="NreC/VraR/RcsB-like_REC"/>
</dbReference>
<evidence type="ECO:0000256" key="1">
    <source>
        <dbReference type="ARBA" id="ARBA00022553"/>
    </source>
</evidence>
<dbReference type="PROSITE" id="PS50110">
    <property type="entry name" value="RESPONSE_REGULATORY"/>
    <property type="match status" value="1"/>
</dbReference>
<evidence type="ECO:0000313" key="9">
    <source>
        <dbReference type="Proteomes" id="UP000634179"/>
    </source>
</evidence>
<sequence length="213" mass="22768">MTTRILIADDHPIVLAGIRDVLAGELDLDIVGEAADPATLIELMTRTRPQAVITDYSMPGGDRFGDGIKLISFLRRSFPETRLLVLTMVSNPSLVAAMYAAGAGGVVLKSHGLGSLVQALRVVLADRVYRPPGLLPVAASEPADADAVRARLSPRELEVIRLFTSGMSVGDIARQLQRSAKTVSTQKISAMRKLGVDSDQALIEYCLQASLFG</sequence>
<evidence type="ECO:0000313" key="7">
    <source>
        <dbReference type="EMBL" id="MBH1788328.1"/>
    </source>
</evidence>
<dbReference type="EMBL" id="JADUOV010000001">
    <property type="protein sequence ID" value="MBH1788328.1"/>
    <property type="molecule type" value="Genomic_DNA"/>
</dbReference>
<dbReference type="Proteomes" id="UP000634179">
    <property type="component" value="Unassembled WGS sequence"/>
</dbReference>
<proteinExistence type="predicted"/>
<name>A0A0J8PUY2_STEMA</name>
<organism evidence="7 9">
    <name type="scientific">Stenotrophomonas maltophilia</name>
    <name type="common">Pseudomonas maltophilia</name>
    <name type="synonym">Xanthomonas maltophilia</name>
    <dbReference type="NCBI Taxonomy" id="40324"/>
    <lineage>
        <taxon>Bacteria</taxon>
        <taxon>Pseudomonadati</taxon>
        <taxon>Pseudomonadota</taxon>
        <taxon>Gammaproteobacteria</taxon>
        <taxon>Lysobacterales</taxon>
        <taxon>Lysobacteraceae</taxon>
        <taxon>Stenotrophomonas</taxon>
        <taxon>Stenotrophomonas maltophilia group</taxon>
    </lineage>
</organism>
<dbReference type="InterPro" id="IPR001789">
    <property type="entry name" value="Sig_transdc_resp-reg_receiver"/>
</dbReference>
<feature type="modified residue" description="4-aspartylphosphate" evidence="3">
    <location>
        <position position="55"/>
    </location>
</feature>
<dbReference type="EMBL" id="CP025298">
    <property type="protein sequence ID" value="AUI06363.1"/>
    <property type="molecule type" value="Genomic_DNA"/>
</dbReference>
<dbReference type="PRINTS" id="PR00038">
    <property type="entry name" value="HTHLUXR"/>
</dbReference>
<evidence type="ECO:0000256" key="3">
    <source>
        <dbReference type="PROSITE-ProRule" id="PRU00169"/>
    </source>
</evidence>
<dbReference type="GO" id="GO:0006355">
    <property type="term" value="P:regulation of DNA-templated transcription"/>
    <property type="evidence" value="ECO:0007669"/>
    <property type="project" value="InterPro"/>
</dbReference>
<reference evidence="7" key="2">
    <citation type="submission" date="2020-11" db="EMBL/GenBank/DDBJ databases">
        <title>Enhanced detection system for hospital associated transmission using whole genome sequencing surveillance.</title>
        <authorList>
            <person name="Harrison L.H."/>
            <person name="Van Tyne D."/>
            <person name="Marsh J.W."/>
            <person name="Griffith M.P."/>
            <person name="Snyder D.J."/>
            <person name="Cooper V.S."/>
            <person name="Mustapha M."/>
        </authorList>
    </citation>
    <scope>NUCLEOTIDE SEQUENCE</scope>
    <source>
        <strain evidence="7">STEN00053</strain>
    </source>
</reference>
<gene>
    <name evidence="7" type="ORF">I5V89_00350</name>
    <name evidence="6" type="ORF">SmaCSM2_03860</name>
</gene>
<keyword evidence="1 3" id="KW-0597">Phosphoprotein</keyword>
<accession>A0A0J8PUY2</accession>
<evidence type="ECO:0000313" key="8">
    <source>
        <dbReference type="Proteomes" id="UP000234414"/>
    </source>
</evidence>
<evidence type="ECO:0000256" key="2">
    <source>
        <dbReference type="ARBA" id="ARBA00023125"/>
    </source>
</evidence>
<dbReference type="InterPro" id="IPR000792">
    <property type="entry name" value="Tscrpt_reg_LuxR_C"/>
</dbReference>
<dbReference type="Proteomes" id="UP000234414">
    <property type="component" value="Chromosome"/>
</dbReference>
<dbReference type="PROSITE" id="PS00622">
    <property type="entry name" value="HTH_LUXR_1"/>
    <property type="match status" value="1"/>
</dbReference>